<reference evidence="2 3" key="1">
    <citation type="journal article" date="2014" name="BMC Genomics">
        <title>Oil accumulation mechanisms of the oleaginous microalga Chlorella protothecoides revealed through its genome, transcriptomes, and proteomes.</title>
        <authorList>
            <person name="Gao C."/>
            <person name="Wang Y."/>
            <person name="Shen Y."/>
            <person name="Yan D."/>
            <person name="He X."/>
            <person name="Dai J."/>
            <person name="Wu Q."/>
        </authorList>
    </citation>
    <scope>NUCLEOTIDE SEQUENCE [LARGE SCALE GENOMIC DNA]</scope>
    <source>
        <strain evidence="2 3">0710</strain>
    </source>
</reference>
<dbReference type="EMBL" id="KL662082">
    <property type="protein sequence ID" value="KFM22841.1"/>
    <property type="molecule type" value="Genomic_DNA"/>
</dbReference>
<dbReference type="Proteomes" id="UP000028924">
    <property type="component" value="Unassembled WGS sequence"/>
</dbReference>
<proteinExistence type="predicted"/>
<dbReference type="GeneID" id="23616941"/>
<accession>A0A087SAT7</accession>
<feature type="region of interest" description="Disordered" evidence="1">
    <location>
        <begin position="1"/>
        <end position="45"/>
    </location>
</feature>
<feature type="region of interest" description="Disordered" evidence="1">
    <location>
        <begin position="221"/>
        <end position="241"/>
    </location>
</feature>
<organism evidence="2 3">
    <name type="scientific">Auxenochlorella protothecoides</name>
    <name type="common">Green microalga</name>
    <name type="synonym">Chlorella protothecoides</name>
    <dbReference type="NCBI Taxonomy" id="3075"/>
    <lineage>
        <taxon>Eukaryota</taxon>
        <taxon>Viridiplantae</taxon>
        <taxon>Chlorophyta</taxon>
        <taxon>core chlorophytes</taxon>
        <taxon>Trebouxiophyceae</taxon>
        <taxon>Chlorellales</taxon>
        <taxon>Chlorellaceae</taxon>
        <taxon>Auxenochlorella</taxon>
    </lineage>
</organism>
<dbReference type="AlphaFoldDB" id="A0A087SAT7"/>
<name>A0A087SAT7_AUXPR</name>
<dbReference type="PANTHER" id="PTHR46737">
    <property type="entry name" value="OS02G0827600 PROTEIN"/>
    <property type="match status" value="1"/>
</dbReference>
<dbReference type="OrthoDB" id="2014339at2759"/>
<feature type="compositionally biased region" description="Acidic residues" evidence="1">
    <location>
        <begin position="223"/>
        <end position="241"/>
    </location>
</feature>
<gene>
    <name evidence="2" type="ORF">F751_5550</name>
</gene>
<dbReference type="PANTHER" id="PTHR46737:SF2">
    <property type="entry name" value="OS02G0827600 PROTEIN"/>
    <property type="match status" value="1"/>
</dbReference>
<sequence>MREVEEQASEDDELASLIQGAEDDPEEIQRRLQRAGVPAPPSASTLGDILERRRAGESRPVAVKFRNVDQFDLWIWLELYTAPAPAAVAMVQEVVNSWYLLGRLGAYNASSMHVLYASQYDLSHMRYGEDEEDEEVVGSAPAAMADMADLEVKGNWLRFWVDLGTADELALDILINALRALSLDHLGIKTLVIGGVNEGWPVPDRQLPEITMDPMRVSVPDFMADEEEDGEDEDEDYNYRD</sequence>
<protein>
    <submittedName>
        <fullName evidence="2">Uncharacterized protein</fullName>
    </submittedName>
</protein>
<dbReference type="RefSeq" id="XP_011395707.1">
    <property type="nucleotide sequence ID" value="XM_011397405.1"/>
</dbReference>
<evidence type="ECO:0000313" key="2">
    <source>
        <dbReference type="EMBL" id="KFM22841.1"/>
    </source>
</evidence>
<dbReference type="eggNOG" id="ENOG502QUJW">
    <property type="taxonomic scope" value="Eukaryota"/>
</dbReference>
<dbReference type="KEGG" id="apro:F751_5550"/>
<dbReference type="STRING" id="3075.A0A087SAT7"/>
<feature type="compositionally biased region" description="Acidic residues" evidence="1">
    <location>
        <begin position="1"/>
        <end position="14"/>
    </location>
</feature>
<dbReference type="Pfam" id="PF12049">
    <property type="entry name" value="DUF3531"/>
    <property type="match status" value="1"/>
</dbReference>
<evidence type="ECO:0000256" key="1">
    <source>
        <dbReference type="SAM" id="MobiDB-lite"/>
    </source>
</evidence>
<keyword evidence="3" id="KW-1185">Reference proteome</keyword>
<evidence type="ECO:0000313" key="3">
    <source>
        <dbReference type="Proteomes" id="UP000028924"/>
    </source>
</evidence>
<dbReference type="InterPro" id="IPR021920">
    <property type="entry name" value="DUF3531"/>
</dbReference>